<accession>A0A2I2F9M1</accession>
<name>A0A2I2F9M1_ASPCN</name>
<dbReference type="RefSeq" id="XP_024671310.1">
    <property type="nucleotide sequence ID" value="XM_024812965.1"/>
</dbReference>
<dbReference type="OrthoDB" id="2772415at2759"/>
<dbReference type="EMBL" id="KZ559144">
    <property type="protein sequence ID" value="PLB37298.1"/>
    <property type="molecule type" value="Genomic_DNA"/>
</dbReference>
<proteinExistence type="predicted"/>
<organism evidence="1 2">
    <name type="scientific">Aspergillus candidus</name>
    <dbReference type="NCBI Taxonomy" id="41067"/>
    <lineage>
        <taxon>Eukaryota</taxon>
        <taxon>Fungi</taxon>
        <taxon>Dikarya</taxon>
        <taxon>Ascomycota</taxon>
        <taxon>Pezizomycotina</taxon>
        <taxon>Eurotiomycetes</taxon>
        <taxon>Eurotiomycetidae</taxon>
        <taxon>Eurotiales</taxon>
        <taxon>Aspergillaceae</taxon>
        <taxon>Aspergillus</taxon>
        <taxon>Aspergillus subgen. Circumdati</taxon>
    </lineage>
</organism>
<keyword evidence="2" id="KW-1185">Reference proteome</keyword>
<dbReference type="Proteomes" id="UP000234585">
    <property type="component" value="Unassembled WGS sequence"/>
</dbReference>
<dbReference type="AlphaFoldDB" id="A0A2I2F9M1"/>
<dbReference type="GeneID" id="36520125"/>
<evidence type="ECO:0000313" key="1">
    <source>
        <dbReference type="EMBL" id="PLB37298.1"/>
    </source>
</evidence>
<gene>
    <name evidence="1" type="ORF">BDW47DRAFT_107261</name>
</gene>
<protein>
    <submittedName>
        <fullName evidence="1">Uncharacterized protein</fullName>
    </submittedName>
</protein>
<evidence type="ECO:0000313" key="2">
    <source>
        <dbReference type="Proteomes" id="UP000234585"/>
    </source>
</evidence>
<feature type="non-terminal residue" evidence="1">
    <location>
        <position position="1"/>
    </location>
</feature>
<reference evidence="1 2" key="1">
    <citation type="submission" date="2017-12" db="EMBL/GenBank/DDBJ databases">
        <authorList>
            <consortium name="DOE Joint Genome Institute"/>
            <person name="Haridas S."/>
            <person name="Kjaerbolling I."/>
            <person name="Vesth T.C."/>
            <person name="Frisvad J.C."/>
            <person name="Nybo J.L."/>
            <person name="Theobald S."/>
            <person name="Kuo A."/>
            <person name="Bowyer P."/>
            <person name="Matsuda Y."/>
            <person name="Mondo S."/>
            <person name="Lyhne E.K."/>
            <person name="Kogle M.E."/>
            <person name="Clum A."/>
            <person name="Lipzen A."/>
            <person name="Salamov A."/>
            <person name="Ngan C.Y."/>
            <person name="Daum C."/>
            <person name="Chiniquy J."/>
            <person name="Barry K."/>
            <person name="LaButti K."/>
            <person name="Simmons B.A."/>
            <person name="Magnuson J.K."/>
            <person name="Mortensen U.H."/>
            <person name="Larsen T.O."/>
            <person name="Grigoriev I.V."/>
            <person name="Baker S.E."/>
            <person name="Andersen M.R."/>
            <person name="Nordberg H.P."/>
            <person name="Cantor M.N."/>
            <person name="Hua S.X."/>
        </authorList>
    </citation>
    <scope>NUCLEOTIDE SEQUENCE [LARGE SCALE GENOMIC DNA]</scope>
    <source>
        <strain evidence="1 2">CBS 102.13</strain>
    </source>
</reference>
<sequence length="118" mass="13399">MTEPKGPYHLVTVNTAPERAKRLIGRVADALKDRYTIIHVDNCENIEEVRPKVTQHMPEVLFSASMWSDEQAQEIHQIAREVNPNIKLHALPPGLQVERGPDAVVEYLCEKVPILLKN</sequence>